<feature type="compositionally biased region" description="Basic and acidic residues" evidence="1">
    <location>
        <begin position="107"/>
        <end position="134"/>
    </location>
</feature>
<feature type="compositionally biased region" description="Basic residues" evidence="1">
    <location>
        <begin position="38"/>
        <end position="49"/>
    </location>
</feature>
<feature type="compositionally biased region" description="Basic and acidic residues" evidence="1">
    <location>
        <begin position="285"/>
        <end position="307"/>
    </location>
</feature>
<evidence type="ECO:0000256" key="1">
    <source>
        <dbReference type="SAM" id="MobiDB-lite"/>
    </source>
</evidence>
<protein>
    <submittedName>
        <fullName evidence="2">Uncharacterized protein</fullName>
    </submittedName>
</protein>
<feature type="compositionally biased region" description="Basic and acidic residues" evidence="1">
    <location>
        <begin position="212"/>
        <end position="222"/>
    </location>
</feature>
<keyword evidence="3" id="KW-1185">Reference proteome</keyword>
<evidence type="ECO:0000313" key="3">
    <source>
        <dbReference type="Proteomes" id="UP000297245"/>
    </source>
</evidence>
<feature type="compositionally biased region" description="Basic and acidic residues" evidence="1">
    <location>
        <begin position="238"/>
        <end position="256"/>
    </location>
</feature>
<dbReference type="Proteomes" id="UP000297245">
    <property type="component" value="Unassembled WGS sequence"/>
</dbReference>
<accession>A0A4S8L184</accession>
<feature type="compositionally biased region" description="Basic and acidic residues" evidence="1">
    <location>
        <begin position="172"/>
        <end position="200"/>
    </location>
</feature>
<evidence type="ECO:0000313" key="2">
    <source>
        <dbReference type="EMBL" id="THU82146.1"/>
    </source>
</evidence>
<reference evidence="2 3" key="1">
    <citation type="journal article" date="2019" name="Nat. Ecol. Evol.">
        <title>Megaphylogeny resolves global patterns of mushroom evolution.</title>
        <authorList>
            <person name="Varga T."/>
            <person name="Krizsan K."/>
            <person name="Foldi C."/>
            <person name="Dima B."/>
            <person name="Sanchez-Garcia M."/>
            <person name="Sanchez-Ramirez S."/>
            <person name="Szollosi G.J."/>
            <person name="Szarkandi J.G."/>
            <person name="Papp V."/>
            <person name="Albert L."/>
            <person name="Andreopoulos W."/>
            <person name="Angelini C."/>
            <person name="Antonin V."/>
            <person name="Barry K.W."/>
            <person name="Bougher N.L."/>
            <person name="Buchanan P."/>
            <person name="Buyck B."/>
            <person name="Bense V."/>
            <person name="Catcheside P."/>
            <person name="Chovatia M."/>
            <person name="Cooper J."/>
            <person name="Damon W."/>
            <person name="Desjardin D."/>
            <person name="Finy P."/>
            <person name="Geml J."/>
            <person name="Haridas S."/>
            <person name="Hughes K."/>
            <person name="Justo A."/>
            <person name="Karasinski D."/>
            <person name="Kautmanova I."/>
            <person name="Kiss B."/>
            <person name="Kocsube S."/>
            <person name="Kotiranta H."/>
            <person name="LaButti K.M."/>
            <person name="Lechner B.E."/>
            <person name="Liimatainen K."/>
            <person name="Lipzen A."/>
            <person name="Lukacs Z."/>
            <person name="Mihaltcheva S."/>
            <person name="Morgado L.N."/>
            <person name="Niskanen T."/>
            <person name="Noordeloos M.E."/>
            <person name="Ohm R.A."/>
            <person name="Ortiz-Santana B."/>
            <person name="Ovrebo C."/>
            <person name="Racz N."/>
            <person name="Riley R."/>
            <person name="Savchenko A."/>
            <person name="Shiryaev A."/>
            <person name="Soop K."/>
            <person name="Spirin V."/>
            <person name="Szebenyi C."/>
            <person name="Tomsovsky M."/>
            <person name="Tulloss R.E."/>
            <person name="Uehling J."/>
            <person name="Grigoriev I.V."/>
            <person name="Vagvolgyi C."/>
            <person name="Papp T."/>
            <person name="Martin F.M."/>
            <person name="Miettinen O."/>
            <person name="Hibbett D.S."/>
            <person name="Nagy L.G."/>
        </authorList>
    </citation>
    <scope>NUCLEOTIDE SEQUENCE [LARGE SCALE GENOMIC DNA]</scope>
    <source>
        <strain evidence="2 3">CBS 962.96</strain>
    </source>
</reference>
<feature type="compositionally biased region" description="Basic and acidic residues" evidence="1">
    <location>
        <begin position="59"/>
        <end position="74"/>
    </location>
</feature>
<feature type="compositionally biased region" description="Polar residues" evidence="1">
    <location>
        <begin position="11"/>
        <end position="21"/>
    </location>
</feature>
<feature type="region of interest" description="Disordered" evidence="1">
    <location>
        <begin position="1"/>
        <end position="134"/>
    </location>
</feature>
<dbReference type="AlphaFoldDB" id="A0A4S8L184"/>
<organism evidence="2 3">
    <name type="scientific">Dendrothele bispora (strain CBS 962.96)</name>
    <dbReference type="NCBI Taxonomy" id="1314807"/>
    <lineage>
        <taxon>Eukaryota</taxon>
        <taxon>Fungi</taxon>
        <taxon>Dikarya</taxon>
        <taxon>Basidiomycota</taxon>
        <taxon>Agaricomycotina</taxon>
        <taxon>Agaricomycetes</taxon>
        <taxon>Agaricomycetidae</taxon>
        <taxon>Agaricales</taxon>
        <taxon>Agaricales incertae sedis</taxon>
        <taxon>Dendrothele</taxon>
    </lineage>
</organism>
<gene>
    <name evidence="2" type="ORF">K435DRAFT_872623</name>
</gene>
<proteinExistence type="predicted"/>
<sequence>MKGLPAEQPAQRRSGSSTSSDPVIDVVPFTPDIQPTPSKKRPPPTRKGKERAVTETSEDNDHWKTEDGESSEKEDSSDEEEDEDNEPTPSSTPAPKKSRLPGPALQKELDDMSTSDRRKKLVELQRMGKDDFERANVIANNRALMAQAGVTATMADLSTMFQKEFGAGTGAERGKEKEKKKGKEKGNEKEREEREEDGRVLRRSTRRAKMNSPEEERQDKTQKNQGQGSKAASSPSKTRVEVGKAAVRAEKPREEAAEMEVDEPEQDDEMEVDKVLPSSPQRGIDNPDSHTPDFPHPRKTSETLELL</sequence>
<feature type="compositionally biased region" description="Polar residues" evidence="1">
    <location>
        <begin position="223"/>
        <end position="237"/>
    </location>
</feature>
<feature type="compositionally biased region" description="Acidic residues" evidence="1">
    <location>
        <begin position="75"/>
        <end position="86"/>
    </location>
</feature>
<name>A0A4S8L184_DENBC</name>
<dbReference type="EMBL" id="ML179754">
    <property type="protein sequence ID" value="THU82146.1"/>
    <property type="molecule type" value="Genomic_DNA"/>
</dbReference>
<feature type="compositionally biased region" description="Acidic residues" evidence="1">
    <location>
        <begin position="257"/>
        <end position="271"/>
    </location>
</feature>
<feature type="region of interest" description="Disordered" evidence="1">
    <location>
        <begin position="165"/>
        <end position="307"/>
    </location>
</feature>